<evidence type="ECO:0008006" key="4">
    <source>
        <dbReference type="Google" id="ProtNLM"/>
    </source>
</evidence>
<evidence type="ECO:0000313" key="3">
    <source>
        <dbReference type="Proteomes" id="UP000622797"/>
    </source>
</evidence>
<dbReference type="AlphaFoldDB" id="A0A8H4U706"/>
<protein>
    <recommendedName>
        <fullName evidence="4">Protamine P1</fullName>
    </recommendedName>
</protein>
<feature type="region of interest" description="Disordered" evidence="1">
    <location>
        <begin position="262"/>
        <end position="341"/>
    </location>
</feature>
<feature type="compositionally biased region" description="Polar residues" evidence="1">
    <location>
        <begin position="973"/>
        <end position="982"/>
    </location>
</feature>
<feature type="compositionally biased region" description="Polar residues" evidence="1">
    <location>
        <begin position="858"/>
        <end position="871"/>
    </location>
</feature>
<proteinExistence type="predicted"/>
<feature type="region of interest" description="Disordered" evidence="1">
    <location>
        <begin position="620"/>
        <end position="784"/>
    </location>
</feature>
<feature type="compositionally biased region" description="Polar residues" evidence="1">
    <location>
        <begin position="684"/>
        <end position="695"/>
    </location>
</feature>
<feature type="compositionally biased region" description="Low complexity" evidence="1">
    <location>
        <begin position="665"/>
        <end position="683"/>
    </location>
</feature>
<sequence length="1036" mass="113011">MTLQRADPLADELALDWGEDTIYCEATCDPEDVLYEGSDDEDYDNPTSRKLRYQAAGQRFLDGKTPFLLTALLKGPFDAESTNWVNPWRSKHRTAGKPTEFRTSPGKLARSAKFKRNVSIPETVQPPNDSLECHLPSPESLNQASETEAHPYLEEDELFMVQEWRSAVGNQDGRKDQFWASTSQGSTSERKRKARGSSWLKLLANKRRRTDIMETGSIDTPVPCRPQPPTSAANHLNTSFTSVPDRLPSSAIAAERYFSAPHNEASVSEDKLSRDKIPSDQAAADSSSPLSHLQYTPVLDPSVNSSSQCSVEQQTPSKAPVSRQSSISRDPAVDTSNPGIHDASILGEALETQEDESFCFKMRPKPTTMVESVPDEDLSMANDDEDTWSGLSSPDQDMESIVSDLKDSTPADEQLDLQNLESAMEVDQCGMTSPLSSISSEKFDGFDLSEESPRDTMDTASDASSMADTVAIGSDTEDDPPHSSTKAVMEAIHTEPPIKPGQEVKSDEDESDEDMGKTVEVASQAETEDLTDSGTDSIGESDEEEDGMVKIVETLPASTPSSKTPQIPLGRRQAETTPPKPTPSGLGSSASTPSHAEFLLKASIKKRFIPQSSWDKLAHLTGSPISQKQPDRRITRSPAQVSSPLSARGKRSQVKLTRPTPKTMNSSPSANLSQPSNPSQPSSHDASPTIISTPVQEQHQEQERHQPDPKEDTPIRFSQQSPWAANKLSQYASLTLSQLPEDSPRPELKEAHATPTAASPVAQTPWTEDATELPIKPLEHTSTIELGDPTALHVSSTPFVASKTNTQMQDVSIVATPAVAFTPEPQFSVKSFASFRSPSPERRSHKAKRAVWRESGSRLPSTQGILASATKNPWEIKSSQRRVSFAPLPHETEGHSSIPATPCPSLAKGRPSSPPPDTPASELPTSEDAKFHKHFGAVARGPVIRHSQRLLPSESQCTVGSPLPEAMAETFITTDQLRQPASSADHAKSDRETDDSQDPLDMVEDVFREMGEFLDKWDVNSVTQTPQKAQGPQSPW</sequence>
<feature type="compositionally biased region" description="Basic and acidic residues" evidence="1">
    <location>
        <begin position="698"/>
        <end position="714"/>
    </location>
</feature>
<feature type="region of interest" description="Disordered" evidence="1">
    <location>
        <begin position="216"/>
        <end position="241"/>
    </location>
</feature>
<feature type="region of interest" description="Disordered" evidence="1">
    <location>
        <begin position="369"/>
        <end position="400"/>
    </location>
</feature>
<feature type="compositionally biased region" description="Polar residues" evidence="1">
    <location>
        <begin position="230"/>
        <end position="241"/>
    </location>
</feature>
<feature type="region of interest" description="Disordered" evidence="1">
    <location>
        <begin position="1016"/>
        <end position="1036"/>
    </location>
</feature>
<feature type="compositionally biased region" description="Basic and acidic residues" evidence="1">
    <location>
        <begin position="742"/>
        <end position="752"/>
    </location>
</feature>
<feature type="region of interest" description="Disordered" evidence="1">
    <location>
        <begin position="834"/>
        <end position="934"/>
    </location>
</feature>
<feature type="compositionally biased region" description="Basic and acidic residues" evidence="1">
    <location>
        <begin position="441"/>
        <end position="457"/>
    </location>
</feature>
<accession>A0A8H4U706</accession>
<dbReference type="OrthoDB" id="5419922at2759"/>
<feature type="compositionally biased region" description="Polar residues" evidence="1">
    <location>
        <begin position="585"/>
        <end position="594"/>
    </location>
</feature>
<evidence type="ECO:0000256" key="1">
    <source>
        <dbReference type="SAM" id="MobiDB-lite"/>
    </source>
</evidence>
<organism evidence="2 3">
    <name type="scientific">Fusarium sarcochroum</name>
    <dbReference type="NCBI Taxonomy" id="1208366"/>
    <lineage>
        <taxon>Eukaryota</taxon>
        <taxon>Fungi</taxon>
        <taxon>Dikarya</taxon>
        <taxon>Ascomycota</taxon>
        <taxon>Pezizomycotina</taxon>
        <taxon>Sordariomycetes</taxon>
        <taxon>Hypocreomycetidae</taxon>
        <taxon>Hypocreales</taxon>
        <taxon>Nectriaceae</taxon>
        <taxon>Fusarium</taxon>
        <taxon>Fusarium lateritium species complex</taxon>
    </lineage>
</organism>
<keyword evidence="3" id="KW-1185">Reference proteome</keyword>
<reference evidence="2" key="1">
    <citation type="journal article" date="2020" name="BMC Genomics">
        <title>Correction to: Identification and distribution of gene clusters required for synthesis of sphingolipid metabolism inhibitors in diverse species of the filamentous fungus Fusarium.</title>
        <authorList>
            <person name="Kim H.S."/>
            <person name="Lohmar J.M."/>
            <person name="Busman M."/>
            <person name="Brown D.W."/>
            <person name="Naumann T.A."/>
            <person name="Divon H.H."/>
            <person name="Lysoe E."/>
            <person name="Uhlig S."/>
            <person name="Proctor R.H."/>
        </authorList>
    </citation>
    <scope>NUCLEOTIDE SEQUENCE</scope>
    <source>
        <strain evidence="2">NRRL 20472</strain>
    </source>
</reference>
<feature type="compositionally biased region" description="Polar residues" evidence="1">
    <location>
        <begin position="302"/>
        <end position="338"/>
    </location>
</feature>
<feature type="region of interest" description="Disordered" evidence="1">
    <location>
        <begin position="431"/>
        <end position="594"/>
    </location>
</feature>
<name>A0A8H4U706_9HYPO</name>
<feature type="compositionally biased region" description="Low complexity" evidence="1">
    <location>
        <begin position="279"/>
        <end position="291"/>
    </location>
</feature>
<feature type="compositionally biased region" description="Acidic residues" evidence="1">
    <location>
        <begin position="373"/>
        <end position="387"/>
    </location>
</feature>
<feature type="compositionally biased region" description="Polar residues" evidence="1">
    <location>
        <begin position="458"/>
        <end position="467"/>
    </location>
</feature>
<comment type="caution">
    <text evidence="2">The sequence shown here is derived from an EMBL/GenBank/DDBJ whole genome shotgun (WGS) entry which is preliminary data.</text>
</comment>
<evidence type="ECO:0000313" key="2">
    <source>
        <dbReference type="EMBL" id="KAF4970689.1"/>
    </source>
</evidence>
<dbReference type="Proteomes" id="UP000622797">
    <property type="component" value="Unassembled WGS sequence"/>
</dbReference>
<feature type="compositionally biased region" description="Polar residues" evidence="1">
    <location>
        <begin position="431"/>
        <end position="440"/>
    </location>
</feature>
<feature type="region of interest" description="Disordered" evidence="1">
    <location>
        <begin position="175"/>
        <end position="200"/>
    </location>
</feature>
<reference evidence="2" key="2">
    <citation type="submission" date="2020-05" db="EMBL/GenBank/DDBJ databases">
        <authorList>
            <person name="Kim H.-S."/>
            <person name="Proctor R.H."/>
            <person name="Brown D.W."/>
        </authorList>
    </citation>
    <scope>NUCLEOTIDE SEQUENCE</scope>
    <source>
        <strain evidence="2">NRRL 20472</strain>
    </source>
</reference>
<feature type="region of interest" description="Disordered" evidence="1">
    <location>
        <begin position="89"/>
        <end position="108"/>
    </location>
</feature>
<feature type="compositionally biased region" description="Polar residues" evidence="1">
    <location>
        <begin position="1020"/>
        <end position="1036"/>
    </location>
</feature>
<feature type="compositionally biased region" description="Acidic residues" evidence="1">
    <location>
        <begin position="992"/>
        <end position="1002"/>
    </location>
</feature>
<feature type="compositionally biased region" description="Polar residues" evidence="1">
    <location>
        <begin position="716"/>
        <end position="740"/>
    </location>
</feature>
<feature type="compositionally biased region" description="Polar residues" evidence="1">
    <location>
        <begin position="556"/>
        <end position="565"/>
    </location>
</feature>
<dbReference type="EMBL" id="JABEXW010000113">
    <property type="protein sequence ID" value="KAF4970689.1"/>
    <property type="molecule type" value="Genomic_DNA"/>
</dbReference>
<feature type="compositionally biased region" description="Basic and acidic residues" evidence="1">
    <location>
        <begin position="268"/>
        <end position="278"/>
    </location>
</feature>
<feature type="region of interest" description="Disordered" evidence="1">
    <location>
        <begin position="118"/>
        <end position="145"/>
    </location>
</feature>
<feature type="region of interest" description="Disordered" evidence="1">
    <location>
        <begin position="973"/>
        <end position="1002"/>
    </location>
</feature>
<gene>
    <name evidence="2" type="ORF">FSARC_2320</name>
</gene>